<organism evidence="4 5">
    <name type="scientific">Ilyobacter polytropus (strain ATCC 51220 / DSM 2926 / LMG 16218 / CuHBu1)</name>
    <dbReference type="NCBI Taxonomy" id="572544"/>
    <lineage>
        <taxon>Bacteria</taxon>
        <taxon>Fusobacteriati</taxon>
        <taxon>Fusobacteriota</taxon>
        <taxon>Fusobacteriia</taxon>
        <taxon>Fusobacteriales</taxon>
        <taxon>Fusobacteriaceae</taxon>
        <taxon>Ilyobacter</taxon>
    </lineage>
</organism>
<protein>
    <submittedName>
        <fullName evidence="4">Two component transcriptional regulator, LytTR family</fullName>
    </submittedName>
</protein>
<dbReference type="AlphaFoldDB" id="E3HDS0"/>
<dbReference type="SUPFAM" id="SSF52172">
    <property type="entry name" value="CheY-like"/>
    <property type="match status" value="1"/>
</dbReference>
<keyword evidence="5" id="KW-1185">Reference proteome</keyword>
<feature type="domain" description="Response regulatory" evidence="2">
    <location>
        <begin position="2"/>
        <end position="116"/>
    </location>
</feature>
<gene>
    <name evidence="4" type="ordered locus">Ilyop_2497</name>
</gene>
<dbReference type="PANTHER" id="PTHR37299:SF1">
    <property type="entry name" value="STAGE 0 SPORULATION PROTEIN A HOMOLOG"/>
    <property type="match status" value="1"/>
</dbReference>
<dbReference type="Proteomes" id="UP000006875">
    <property type="component" value="Plasmid pILYOP01"/>
</dbReference>
<dbReference type="GO" id="GO:0000156">
    <property type="term" value="F:phosphorelay response regulator activity"/>
    <property type="evidence" value="ECO:0007669"/>
    <property type="project" value="InterPro"/>
</dbReference>
<dbReference type="EMBL" id="CP002282">
    <property type="protein sequence ID" value="ADO84256.1"/>
    <property type="molecule type" value="Genomic_DNA"/>
</dbReference>
<dbReference type="HOGENOM" id="CLU_000445_14_1_0"/>
<dbReference type="OrthoDB" id="9809318at2"/>
<keyword evidence="1" id="KW-0597">Phosphoprotein</keyword>
<dbReference type="PROSITE" id="PS50930">
    <property type="entry name" value="HTH_LYTTR"/>
    <property type="match status" value="1"/>
</dbReference>
<dbReference type="KEGG" id="ipo:Ilyop_2497"/>
<dbReference type="PANTHER" id="PTHR37299">
    <property type="entry name" value="TRANSCRIPTIONAL REGULATOR-RELATED"/>
    <property type="match status" value="1"/>
</dbReference>
<dbReference type="RefSeq" id="WP_013388915.1">
    <property type="nucleotide sequence ID" value="NC_014633.1"/>
</dbReference>
<name>E3HDS0_ILYPC</name>
<dbReference type="SMART" id="SM00448">
    <property type="entry name" value="REC"/>
    <property type="match status" value="1"/>
</dbReference>
<reference evidence="4 5" key="1">
    <citation type="journal article" date="2010" name="Stand. Genomic Sci.">
        <title>Complete genome sequence of Ilyobacter polytropus type strain (CuHbu1).</title>
        <authorList>
            <person name="Sikorski J."/>
            <person name="Chertkov O."/>
            <person name="Lapidus A."/>
            <person name="Nolan M."/>
            <person name="Lucas S."/>
            <person name="Del Rio T.G."/>
            <person name="Tice H."/>
            <person name="Cheng J.F."/>
            <person name="Tapia R."/>
            <person name="Han C."/>
            <person name="Goodwin L."/>
            <person name="Pitluck S."/>
            <person name="Liolios K."/>
            <person name="Ivanova N."/>
            <person name="Mavromatis K."/>
            <person name="Mikhailova N."/>
            <person name="Pati A."/>
            <person name="Chen A."/>
            <person name="Palaniappan K."/>
            <person name="Land M."/>
            <person name="Hauser L."/>
            <person name="Chang Y.J."/>
            <person name="Jeffries C.D."/>
            <person name="Brambilla E."/>
            <person name="Yasawong M."/>
            <person name="Rohde M."/>
            <person name="Pukall R."/>
            <person name="Spring S."/>
            <person name="Goker M."/>
            <person name="Woyke T."/>
            <person name="Bristow J."/>
            <person name="Eisen J.A."/>
            <person name="Markowitz V."/>
            <person name="Hugenholtz P."/>
            <person name="Kyrpides N.C."/>
            <person name="Klenk H.P."/>
        </authorList>
    </citation>
    <scope>NUCLEOTIDE SEQUENCE [LARGE SCALE GENOMIC DNA]</scope>
    <source>
        <strain evidence="5">ATCC 51220 / DSM 2926 / LMG 16218 / CuHBu1</strain>
        <plasmid evidence="5">pILYOP01</plasmid>
    </source>
</reference>
<dbReference type="CDD" id="cd17532">
    <property type="entry name" value="REC_LytTR_AlgR-like"/>
    <property type="match status" value="1"/>
</dbReference>
<keyword evidence="4" id="KW-0614">Plasmid</keyword>
<dbReference type="InterPro" id="IPR001789">
    <property type="entry name" value="Sig_transdc_resp-reg_receiver"/>
</dbReference>
<proteinExistence type="predicted"/>
<feature type="modified residue" description="4-aspartylphosphate" evidence="1">
    <location>
        <position position="53"/>
    </location>
</feature>
<dbReference type="Gene3D" id="2.40.50.40">
    <property type="match status" value="1"/>
</dbReference>
<dbReference type="InterPro" id="IPR007492">
    <property type="entry name" value="LytTR_DNA-bd_dom"/>
</dbReference>
<evidence type="ECO:0000313" key="5">
    <source>
        <dbReference type="Proteomes" id="UP000006875"/>
    </source>
</evidence>
<dbReference type="InterPro" id="IPR011006">
    <property type="entry name" value="CheY-like_superfamily"/>
</dbReference>
<evidence type="ECO:0000259" key="2">
    <source>
        <dbReference type="PROSITE" id="PS50110"/>
    </source>
</evidence>
<dbReference type="Gene3D" id="2.20.25.10">
    <property type="match status" value="1"/>
</dbReference>
<dbReference type="Pfam" id="PF04397">
    <property type="entry name" value="LytTR"/>
    <property type="match status" value="1"/>
</dbReference>
<evidence type="ECO:0000256" key="1">
    <source>
        <dbReference type="PROSITE-ProRule" id="PRU00169"/>
    </source>
</evidence>
<dbReference type="Pfam" id="PF00072">
    <property type="entry name" value="Response_reg"/>
    <property type="match status" value="1"/>
</dbReference>
<accession>E3HDS0</accession>
<dbReference type="GO" id="GO:0003677">
    <property type="term" value="F:DNA binding"/>
    <property type="evidence" value="ECO:0007669"/>
    <property type="project" value="InterPro"/>
</dbReference>
<feature type="domain" description="HTH LytTR-type" evidence="3">
    <location>
        <begin position="135"/>
        <end position="240"/>
    </location>
</feature>
<geneLocation type="plasmid" evidence="4 5">
    <name>pILYOP01</name>
</geneLocation>
<dbReference type="PROSITE" id="PS50110">
    <property type="entry name" value="RESPONSE_REGULATORY"/>
    <property type="match status" value="1"/>
</dbReference>
<dbReference type="InterPro" id="IPR046947">
    <property type="entry name" value="LytR-like"/>
</dbReference>
<dbReference type="SMART" id="SM00850">
    <property type="entry name" value="LytTR"/>
    <property type="match status" value="1"/>
</dbReference>
<dbReference type="Gene3D" id="3.40.50.2300">
    <property type="match status" value="1"/>
</dbReference>
<sequence length="241" mass="28480">MKCIIVDDEYPSREELKYFIENFSSLEIVQEFEDPLEVLKYLQENSVDIIFLDINMPNLDGMSLGKLISKFNKRPEMVFITAYDHYAVDAFDIQAFDYIMKPYSEERIVNTLKRLESRPVIKSDEVKESHPHSKLTICKGDKMQVLSLDEVYYCEACERETKVFTEKDVYISKLKISDLETKLPKEMFFRCHRSYIVNIDKISEIIPWFNSTYNLKFKGLKNEVPVSRGKVKEFKDIMNIK</sequence>
<evidence type="ECO:0000313" key="4">
    <source>
        <dbReference type="EMBL" id="ADO84256.1"/>
    </source>
</evidence>
<evidence type="ECO:0000259" key="3">
    <source>
        <dbReference type="PROSITE" id="PS50930"/>
    </source>
</evidence>